<sequence>MAAAVSAVLTPKVDAPIPHPNAPTEAPNHTINIASDEPRPRTQSGNCTINVENIVFNIAIVPIPQMSIATTAIHI</sequence>
<reference evidence="2 3" key="1">
    <citation type="submission" date="2015-10" db="EMBL/GenBank/DDBJ databases">
        <title>Metagenome-Assembled Genomes uncover a global brackish microbiome.</title>
        <authorList>
            <person name="Hugerth L.W."/>
            <person name="Larsson J."/>
            <person name="Alneberg J."/>
            <person name="Lindh M.V."/>
            <person name="Legrand C."/>
            <person name="Pinhassi J."/>
            <person name="Andersson A.F."/>
        </authorList>
    </citation>
    <scope>NUCLEOTIDE SEQUENCE [LARGE SCALE GENOMIC DNA]</scope>
    <source>
        <strain evidence="2">BACL6 MAG-120924-bin43</strain>
    </source>
</reference>
<evidence type="ECO:0000256" key="1">
    <source>
        <dbReference type="SAM" id="MobiDB-lite"/>
    </source>
</evidence>
<dbReference type="EMBL" id="LIBJ01000158">
    <property type="protein sequence ID" value="KRO47460.1"/>
    <property type="molecule type" value="Genomic_DNA"/>
</dbReference>
<proteinExistence type="predicted"/>
<evidence type="ECO:0000313" key="3">
    <source>
        <dbReference type="Proteomes" id="UP000051017"/>
    </source>
</evidence>
<name>A0A0R2QB26_9ACTN</name>
<accession>A0A0R2QB26</accession>
<comment type="caution">
    <text evidence="2">The sequence shown here is derived from an EMBL/GenBank/DDBJ whole genome shotgun (WGS) entry which is preliminary data.</text>
</comment>
<protein>
    <submittedName>
        <fullName evidence="2">Uncharacterized protein</fullName>
    </submittedName>
</protein>
<dbReference type="Proteomes" id="UP000051017">
    <property type="component" value="Unassembled WGS sequence"/>
</dbReference>
<dbReference type="AlphaFoldDB" id="A0A0R2QB26"/>
<evidence type="ECO:0000313" key="2">
    <source>
        <dbReference type="EMBL" id="KRO47460.1"/>
    </source>
</evidence>
<feature type="region of interest" description="Disordered" evidence="1">
    <location>
        <begin position="13"/>
        <end position="44"/>
    </location>
</feature>
<gene>
    <name evidence="2" type="ORF">ABR75_03905</name>
</gene>
<organism evidence="2 3">
    <name type="scientific">Acidimicrobiia bacterium BACL6 MAG-120924-bin43</name>
    <dbReference type="NCBI Taxonomy" id="1655583"/>
    <lineage>
        <taxon>Bacteria</taxon>
        <taxon>Bacillati</taxon>
        <taxon>Actinomycetota</taxon>
        <taxon>Acidimicrobiia</taxon>
        <taxon>acIV cluster</taxon>
    </lineage>
</organism>